<proteinExistence type="predicted"/>
<dbReference type="EMBL" id="AAMD01000120">
    <property type="protein sequence ID" value="EAU64380.1"/>
    <property type="molecule type" value="Genomic_DNA"/>
</dbReference>
<organism evidence="2 3">
    <name type="scientific">Stigmatella aurantiaca (strain DW4/3-1)</name>
    <dbReference type="NCBI Taxonomy" id="378806"/>
    <lineage>
        <taxon>Bacteria</taxon>
        <taxon>Pseudomonadati</taxon>
        <taxon>Myxococcota</taxon>
        <taxon>Myxococcia</taxon>
        <taxon>Myxococcales</taxon>
        <taxon>Cystobacterineae</taxon>
        <taxon>Archangiaceae</taxon>
        <taxon>Stigmatella</taxon>
    </lineage>
</organism>
<dbReference type="Pfam" id="PF13689">
    <property type="entry name" value="DUF4154"/>
    <property type="match status" value="1"/>
</dbReference>
<dbReference type="AlphaFoldDB" id="Q08V64"/>
<reference evidence="2 3" key="1">
    <citation type="submission" date="2006-04" db="EMBL/GenBank/DDBJ databases">
        <authorList>
            <person name="Nierman W.C."/>
        </authorList>
    </citation>
    <scope>NUCLEOTIDE SEQUENCE [LARGE SCALE GENOMIC DNA]</scope>
    <source>
        <strain evidence="2 3">DW4/3-1</strain>
    </source>
</reference>
<evidence type="ECO:0000313" key="2">
    <source>
        <dbReference type="EMBL" id="EAU64380.1"/>
    </source>
</evidence>
<evidence type="ECO:0000313" key="3">
    <source>
        <dbReference type="Proteomes" id="UP000032702"/>
    </source>
</evidence>
<dbReference type="InterPro" id="IPR025293">
    <property type="entry name" value="YfiR/HmsC-like"/>
</dbReference>
<evidence type="ECO:0008006" key="4">
    <source>
        <dbReference type="Google" id="ProtNLM"/>
    </source>
</evidence>
<evidence type="ECO:0000256" key="1">
    <source>
        <dbReference type="SAM" id="SignalP"/>
    </source>
</evidence>
<comment type="caution">
    <text evidence="2">The sequence shown here is derived from an EMBL/GenBank/DDBJ whole genome shotgun (WGS) entry which is preliminary data.</text>
</comment>
<gene>
    <name evidence="2" type="ORF">STIAU_5938</name>
</gene>
<dbReference type="Proteomes" id="UP000032702">
    <property type="component" value="Unassembled WGS sequence"/>
</dbReference>
<protein>
    <recommendedName>
        <fullName evidence="4">YfiR family protein</fullName>
    </recommendedName>
</protein>
<name>Q08V64_STIAD</name>
<keyword evidence="1" id="KW-0732">Signal</keyword>
<accession>Q08V64</accession>
<feature type="chain" id="PRO_5004167058" description="YfiR family protein" evidence="1">
    <location>
        <begin position="34"/>
        <end position="202"/>
    </location>
</feature>
<feature type="signal peptide" evidence="1">
    <location>
        <begin position="1"/>
        <end position="33"/>
    </location>
</feature>
<sequence>MVSSASEMTMTRFSLRALTFLLVMLGHSLHALAADDLAPGKQAALLLRVLPYDRNFSKRVEEAVTVVVVYRERNLKSETYGIDVTMALKDIARTAQLRDLPVRVLRIGYSSPEEFEAAMAQQRVAALYVCPGLSDVIESISEISRRYKILSFSGREGDIREDISIGLLRRGARPAIVVNLSTAMAEGADLEPELLALSEILR</sequence>